<accession>A0AAN5DAX2</accession>
<keyword evidence="3" id="KW-1185">Reference proteome</keyword>
<gene>
    <name evidence="2" type="ORF">PMAYCL1PPCAC_30336</name>
</gene>
<sequence>MSTVTMIGNFYPAFVAEVNARTHTFTWFRSREFFFFLYCALVLFFTMIEIDLINRERNEGVHGNQMNDLFVLPNENVGVVGAAHPHLPPPSYEVVCADKDACPIIPEVYSVSTPSCHSELPPSYAEVMKRRMEGAHIHHHHEHTTIQRLIF</sequence>
<reference evidence="3" key="1">
    <citation type="submission" date="2022-10" db="EMBL/GenBank/DDBJ databases">
        <title>Genome assembly of Pristionchus species.</title>
        <authorList>
            <person name="Yoshida K."/>
            <person name="Sommer R.J."/>
        </authorList>
    </citation>
    <scope>NUCLEOTIDE SEQUENCE [LARGE SCALE GENOMIC DNA]</scope>
    <source>
        <strain evidence="3">RS5460</strain>
    </source>
</reference>
<protein>
    <submittedName>
        <fullName evidence="2">Uncharacterized protein</fullName>
    </submittedName>
</protein>
<evidence type="ECO:0000313" key="2">
    <source>
        <dbReference type="EMBL" id="GMR60141.1"/>
    </source>
</evidence>
<comment type="caution">
    <text evidence="2">The sequence shown here is derived from an EMBL/GenBank/DDBJ whole genome shotgun (WGS) entry which is preliminary data.</text>
</comment>
<dbReference type="AlphaFoldDB" id="A0AAN5DAX2"/>
<keyword evidence="1" id="KW-0472">Membrane</keyword>
<evidence type="ECO:0000313" key="3">
    <source>
        <dbReference type="Proteomes" id="UP001328107"/>
    </source>
</evidence>
<dbReference type="EMBL" id="BTRK01000006">
    <property type="protein sequence ID" value="GMR60141.1"/>
    <property type="molecule type" value="Genomic_DNA"/>
</dbReference>
<keyword evidence="1" id="KW-0812">Transmembrane</keyword>
<name>A0AAN5DAX2_9BILA</name>
<organism evidence="2 3">
    <name type="scientific">Pristionchus mayeri</name>
    <dbReference type="NCBI Taxonomy" id="1317129"/>
    <lineage>
        <taxon>Eukaryota</taxon>
        <taxon>Metazoa</taxon>
        <taxon>Ecdysozoa</taxon>
        <taxon>Nematoda</taxon>
        <taxon>Chromadorea</taxon>
        <taxon>Rhabditida</taxon>
        <taxon>Rhabditina</taxon>
        <taxon>Diplogasteromorpha</taxon>
        <taxon>Diplogasteroidea</taxon>
        <taxon>Neodiplogasteridae</taxon>
        <taxon>Pristionchus</taxon>
    </lineage>
</organism>
<keyword evidence="1" id="KW-1133">Transmembrane helix</keyword>
<dbReference type="Proteomes" id="UP001328107">
    <property type="component" value="Unassembled WGS sequence"/>
</dbReference>
<feature type="transmembrane region" description="Helical" evidence="1">
    <location>
        <begin position="33"/>
        <end position="53"/>
    </location>
</feature>
<evidence type="ECO:0000256" key="1">
    <source>
        <dbReference type="SAM" id="Phobius"/>
    </source>
</evidence>
<proteinExistence type="predicted"/>